<evidence type="ECO:0000259" key="3">
    <source>
        <dbReference type="PROSITE" id="PS50075"/>
    </source>
</evidence>
<feature type="domain" description="Carrier" evidence="3">
    <location>
        <begin position="1"/>
        <end position="71"/>
    </location>
</feature>
<dbReference type="EMBL" id="CP035758">
    <property type="protein sequence ID" value="QBD77391.1"/>
    <property type="molecule type" value="Genomic_DNA"/>
</dbReference>
<sequence length="85" mass="9729">MRKARSAGLARCVRNSPLGIHTNFLELGVDSLQMTRVLNRLREIFALDIPLRWLFEEQTIGQLAQRIKGELTRLLENESPKNSVV</sequence>
<gene>
    <name evidence="4" type="ORF">EPA93_15875</name>
</gene>
<accession>A0A4V0YYU0</accession>
<dbReference type="InterPro" id="IPR020806">
    <property type="entry name" value="PKS_PP-bd"/>
</dbReference>
<dbReference type="OrthoDB" id="518159at2"/>
<dbReference type="PROSITE" id="PS50075">
    <property type="entry name" value="CARRIER"/>
    <property type="match status" value="1"/>
</dbReference>
<dbReference type="InterPro" id="IPR036736">
    <property type="entry name" value="ACP-like_sf"/>
</dbReference>
<evidence type="ECO:0000313" key="4">
    <source>
        <dbReference type="EMBL" id="QBD77391.1"/>
    </source>
</evidence>
<protein>
    <submittedName>
        <fullName evidence="4">Acyl carrier protein</fullName>
    </submittedName>
</protein>
<keyword evidence="2" id="KW-0597">Phosphoprotein</keyword>
<evidence type="ECO:0000313" key="5">
    <source>
        <dbReference type="Proteomes" id="UP000290365"/>
    </source>
</evidence>
<reference evidence="4 5" key="1">
    <citation type="submission" date="2019-01" db="EMBL/GenBank/DDBJ databases">
        <title>Ktedonosporobacter rubrisoli SCAWS-G2.</title>
        <authorList>
            <person name="Huang Y."/>
            <person name="Yan B."/>
        </authorList>
    </citation>
    <scope>NUCLEOTIDE SEQUENCE [LARGE SCALE GENOMIC DNA]</scope>
    <source>
        <strain evidence="4 5">SCAWS-G2</strain>
    </source>
</reference>
<dbReference type="KEGG" id="kbs:EPA93_15875"/>
<dbReference type="AlphaFoldDB" id="A0A4V0YYU0"/>
<dbReference type="SUPFAM" id="SSF47336">
    <property type="entry name" value="ACP-like"/>
    <property type="match status" value="1"/>
</dbReference>
<dbReference type="PROSITE" id="PS00012">
    <property type="entry name" value="PHOSPHOPANTETHEINE"/>
    <property type="match status" value="1"/>
</dbReference>
<keyword evidence="1" id="KW-0596">Phosphopantetheine</keyword>
<evidence type="ECO:0000256" key="2">
    <source>
        <dbReference type="ARBA" id="ARBA00022553"/>
    </source>
</evidence>
<dbReference type="InterPro" id="IPR006162">
    <property type="entry name" value="Ppantetheine_attach_site"/>
</dbReference>
<dbReference type="InterPro" id="IPR009081">
    <property type="entry name" value="PP-bd_ACP"/>
</dbReference>
<keyword evidence="5" id="KW-1185">Reference proteome</keyword>
<name>A0A4V0YYU0_KTERU</name>
<dbReference type="GO" id="GO:0031177">
    <property type="term" value="F:phosphopantetheine binding"/>
    <property type="evidence" value="ECO:0007669"/>
    <property type="project" value="InterPro"/>
</dbReference>
<dbReference type="Gene3D" id="1.10.1200.10">
    <property type="entry name" value="ACP-like"/>
    <property type="match status" value="1"/>
</dbReference>
<proteinExistence type="predicted"/>
<organism evidence="4 5">
    <name type="scientific">Ktedonosporobacter rubrisoli</name>
    <dbReference type="NCBI Taxonomy" id="2509675"/>
    <lineage>
        <taxon>Bacteria</taxon>
        <taxon>Bacillati</taxon>
        <taxon>Chloroflexota</taxon>
        <taxon>Ktedonobacteria</taxon>
        <taxon>Ktedonobacterales</taxon>
        <taxon>Ktedonosporobacteraceae</taxon>
        <taxon>Ktedonosporobacter</taxon>
    </lineage>
</organism>
<evidence type="ECO:0000256" key="1">
    <source>
        <dbReference type="ARBA" id="ARBA00022450"/>
    </source>
</evidence>
<dbReference type="Pfam" id="PF00550">
    <property type="entry name" value="PP-binding"/>
    <property type="match status" value="1"/>
</dbReference>
<dbReference type="SMART" id="SM00823">
    <property type="entry name" value="PKS_PP"/>
    <property type="match status" value="1"/>
</dbReference>
<dbReference type="Proteomes" id="UP000290365">
    <property type="component" value="Chromosome"/>
</dbReference>